<dbReference type="FunFam" id="3.40.50.300:FF:000287">
    <property type="entry name" value="Multidrug ABC transporter ATP-binding protein"/>
    <property type="match status" value="1"/>
</dbReference>
<dbReference type="PROSITE" id="PS00211">
    <property type="entry name" value="ABC_TRANSPORTER_1"/>
    <property type="match status" value="1"/>
</dbReference>
<dbReference type="InterPro" id="IPR011527">
    <property type="entry name" value="ABC1_TM_dom"/>
</dbReference>
<dbReference type="GO" id="GO:0016887">
    <property type="term" value="F:ATP hydrolysis activity"/>
    <property type="evidence" value="ECO:0007669"/>
    <property type="project" value="InterPro"/>
</dbReference>
<dbReference type="GO" id="GO:0005524">
    <property type="term" value="F:ATP binding"/>
    <property type="evidence" value="ECO:0007669"/>
    <property type="project" value="UniProtKB-KW"/>
</dbReference>
<keyword evidence="3 10" id="KW-0812">Transmembrane</keyword>
<evidence type="ECO:0000256" key="5">
    <source>
        <dbReference type="ARBA" id="ARBA00022840"/>
    </source>
</evidence>
<evidence type="ECO:0000256" key="9">
    <source>
        <dbReference type="SAM" id="MobiDB-lite"/>
    </source>
</evidence>
<dbReference type="Pfam" id="PF00664">
    <property type="entry name" value="ABC_membrane"/>
    <property type="match status" value="1"/>
</dbReference>
<dbReference type="InterPro" id="IPR039421">
    <property type="entry name" value="Type_1_exporter"/>
</dbReference>
<comment type="similarity">
    <text evidence="8">Belongs to the ABC transporter superfamily. ABCB family. Heavy Metal importer (TC 3.A.1.210) subfamily.</text>
</comment>
<dbReference type="Proteomes" id="UP000738325">
    <property type="component" value="Unassembled WGS sequence"/>
</dbReference>
<dbReference type="PROSITE" id="PS50893">
    <property type="entry name" value="ABC_TRANSPORTER_2"/>
    <property type="match status" value="1"/>
</dbReference>
<dbReference type="PANTHER" id="PTHR24221">
    <property type="entry name" value="ATP-BINDING CASSETTE SUB-FAMILY B"/>
    <property type="match status" value="1"/>
</dbReference>
<keyword evidence="6 10" id="KW-1133">Transmembrane helix</keyword>
<gene>
    <name evidence="13" type="primary">ABCB6</name>
    <name evidence="13" type="ORF">BGZ99_001799</name>
</gene>
<evidence type="ECO:0000256" key="7">
    <source>
        <dbReference type="ARBA" id="ARBA00023136"/>
    </source>
</evidence>
<feature type="domain" description="ABC transmembrane type-1" evidence="12">
    <location>
        <begin position="269"/>
        <end position="557"/>
    </location>
</feature>
<evidence type="ECO:0000256" key="3">
    <source>
        <dbReference type="ARBA" id="ARBA00022692"/>
    </source>
</evidence>
<evidence type="ECO:0000256" key="10">
    <source>
        <dbReference type="SAM" id="Phobius"/>
    </source>
</evidence>
<dbReference type="GO" id="GO:0140359">
    <property type="term" value="F:ABC-type transporter activity"/>
    <property type="evidence" value="ECO:0007669"/>
    <property type="project" value="InterPro"/>
</dbReference>
<evidence type="ECO:0000256" key="2">
    <source>
        <dbReference type="ARBA" id="ARBA00022448"/>
    </source>
</evidence>
<dbReference type="InterPro" id="IPR036640">
    <property type="entry name" value="ABC1_TM_sf"/>
</dbReference>
<dbReference type="InterPro" id="IPR003439">
    <property type="entry name" value="ABC_transporter-like_ATP-bd"/>
</dbReference>
<evidence type="ECO:0000313" key="14">
    <source>
        <dbReference type="Proteomes" id="UP000738325"/>
    </source>
</evidence>
<dbReference type="InterPro" id="IPR027417">
    <property type="entry name" value="P-loop_NTPase"/>
</dbReference>
<dbReference type="SMART" id="SM00382">
    <property type="entry name" value="AAA"/>
    <property type="match status" value="1"/>
</dbReference>
<keyword evidence="7 10" id="KW-0472">Membrane</keyword>
<dbReference type="EMBL" id="JAAAIP010000148">
    <property type="protein sequence ID" value="KAG0324461.1"/>
    <property type="molecule type" value="Genomic_DNA"/>
</dbReference>
<dbReference type="PROSITE" id="PS50929">
    <property type="entry name" value="ABC_TM1F"/>
    <property type="match status" value="1"/>
</dbReference>
<feature type="transmembrane region" description="Helical" evidence="10">
    <location>
        <begin position="388"/>
        <end position="408"/>
    </location>
</feature>
<dbReference type="Gene3D" id="3.40.50.300">
    <property type="entry name" value="P-loop containing nucleotide triphosphate hydrolases"/>
    <property type="match status" value="1"/>
</dbReference>
<keyword evidence="2" id="KW-0813">Transport</keyword>
<feature type="compositionally biased region" description="Basic and acidic residues" evidence="9">
    <location>
        <begin position="854"/>
        <end position="885"/>
    </location>
</feature>
<evidence type="ECO:0000256" key="8">
    <source>
        <dbReference type="ARBA" id="ARBA00024363"/>
    </source>
</evidence>
<sequence length="923" mass="103886">MVSSVPSWIDSDGVESSVSKDKQEDKSTESVSKIYEPAFVDVVLVRLHQAVTATFLLDLGLIFYQVYLSHAHLFKSSAMSKILAWIAFTLNWGILQSDACNGGTRSRWVSHILGWIALVGYSFLTTPLFVYAWKLISSGALLENSAKIDPLQLLSAAIDIVEKIQLSISVIRYVLLWLIVLVSVLHLTKVLDMNTLKVPETLFQDLGTGKSEEEVTITNSQKERLKEMDEDEKAEAEAFKNFWPKIKLAIRLSYPWGERRLQFLIAVKFVLVLVDRAVNLLVPIQTERIIRGFTQGSDGELKVSKFDAWSVVVFILYRYFQRYSSFLSIIQRLAWEPVNEYSETSITLRFFEHVHNMSMKFHMDRKSGELMQIMSRGVNAMQSVSTTFLFRLFPTVADVIIAVVYFWVAWGWKYGLIVTVNSTLYLVISAYTTKRRSQYYREWIVLDDGSHGKAMDSLMNFETVKYFTAEKFEVSQYRKGFEKTRGKSFELSVAYELLDMFETLVWTVNSLAGCMLCAYEISTGARNVGSFMSYVVYTRQLETPVDHMAWYFKSLRSNFVSMEKILKLLEEEPTVKDIPDAKPLVISDGEIVFDNVSFQYDENKKGLSNISFTVPKGKTVALVGPTGSGKSTILRLVFRLWDPTSGRILIDGQNIAETTQRSVREQIGVVPQESVLFDDSIAFNIHYGRVTASKEDIENAAKAAQIHESILKFKDGYESTVGERGTKLSGGEKQRIALARTILKNPRIVLLDEATSALDSATESQIQLSLAKMTENRTTLVVAHRLSTIKNADIILCLRDGEIVERGSHAELIQRALDNGGEGEYYKMWQLQLGETTKSDKVGDGNADNDDNKEDGTSLEDVKEAPEKEAPTKEAPEMEKTETETQKSAFIGDDASKTKVETVNVSLLAASMTNTTSVIAAFA</sequence>
<feature type="transmembrane region" description="Helical" evidence="10">
    <location>
        <begin position="47"/>
        <end position="66"/>
    </location>
</feature>
<dbReference type="InterPro" id="IPR003593">
    <property type="entry name" value="AAA+_ATPase"/>
</dbReference>
<feature type="transmembrane region" description="Helical" evidence="10">
    <location>
        <begin position="170"/>
        <end position="188"/>
    </location>
</feature>
<keyword evidence="4" id="KW-0547">Nucleotide-binding</keyword>
<evidence type="ECO:0000256" key="4">
    <source>
        <dbReference type="ARBA" id="ARBA00022741"/>
    </source>
</evidence>
<name>A0A9P6RQB3_9FUNG</name>
<reference evidence="13" key="1">
    <citation type="journal article" date="2020" name="Fungal Divers.">
        <title>Resolving the Mortierellaceae phylogeny through synthesis of multi-gene phylogenetics and phylogenomics.</title>
        <authorList>
            <person name="Vandepol N."/>
            <person name="Liber J."/>
            <person name="Desiro A."/>
            <person name="Na H."/>
            <person name="Kennedy M."/>
            <person name="Barry K."/>
            <person name="Grigoriev I.V."/>
            <person name="Miller A.N."/>
            <person name="O'Donnell K."/>
            <person name="Stajich J.E."/>
            <person name="Bonito G."/>
        </authorList>
    </citation>
    <scope>NUCLEOTIDE SEQUENCE</scope>
    <source>
        <strain evidence="13">REB-010B</strain>
    </source>
</reference>
<organism evidence="13 14">
    <name type="scientific">Dissophora globulifera</name>
    <dbReference type="NCBI Taxonomy" id="979702"/>
    <lineage>
        <taxon>Eukaryota</taxon>
        <taxon>Fungi</taxon>
        <taxon>Fungi incertae sedis</taxon>
        <taxon>Mucoromycota</taxon>
        <taxon>Mortierellomycotina</taxon>
        <taxon>Mortierellomycetes</taxon>
        <taxon>Mortierellales</taxon>
        <taxon>Mortierellaceae</taxon>
        <taxon>Dissophora</taxon>
    </lineage>
</organism>
<feature type="domain" description="ABC transporter" evidence="11">
    <location>
        <begin position="591"/>
        <end position="825"/>
    </location>
</feature>
<dbReference type="AlphaFoldDB" id="A0A9P6RQB3"/>
<evidence type="ECO:0000313" key="13">
    <source>
        <dbReference type="EMBL" id="KAG0324461.1"/>
    </source>
</evidence>
<comment type="subcellular location">
    <subcellularLocation>
        <location evidence="1">Membrane</location>
        <topology evidence="1">Multi-pass membrane protein</topology>
    </subcellularLocation>
</comment>
<comment type="caution">
    <text evidence="13">The sequence shown here is derived from an EMBL/GenBank/DDBJ whole genome shotgun (WGS) entry which is preliminary data.</text>
</comment>
<feature type="transmembrane region" description="Helical" evidence="10">
    <location>
        <begin position="115"/>
        <end position="133"/>
    </location>
</feature>
<keyword evidence="5 13" id="KW-0067">ATP-binding</keyword>
<evidence type="ECO:0000259" key="12">
    <source>
        <dbReference type="PROSITE" id="PS50929"/>
    </source>
</evidence>
<dbReference type="SUPFAM" id="SSF52540">
    <property type="entry name" value="P-loop containing nucleoside triphosphate hydrolases"/>
    <property type="match status" value="1"/>
</dbReference>
<dbReference type="GO" id="GO:0016020">
    <property type="term" value="C:membrane"/>
    <property type="evidence" value="ECO:0007669"/>
    <property type="project" value="UniProtKB-SubCell"/>
</dbReference>
<accession>A0A9P6RQB3</accession>
<dbReference type="SUPFAM" id="SSF90123">
    <property type="entry name" value="ABC transporter transmembrane region"/>
    <property type="match status" value="1"/>
</dbReference>
<dbReference type="OrthoDB" id="6500128at2759"/>
<evidence type="ECO:0000256" key="6">
    <source>
        <dbReference type="ARBA" id="ARBA00022989"/>
    </source>
</evidence>
<dbReference type="PANTHER" id="PTHR24221:SF654">
    <property type="entry name" value="ATP-BINDING CASSETTE SUB-FAMILY B MEMBER 6"/>
    <property type="match status" value="1"/>
</dbReference>
<feature type="region of interest" description="Disordered" evidence="9">
    <location>
        <begin position="837"/>
        <end position="895"/>
    </location>
</feature>
<evidence type="ECO:0000256" key="1">
    <source>
        <dbReference type="ARBA" id="ARBA00004141"/>
    </source>
</evidence>
<feature type="region of interest" description="Disordered" evidence="9">
    <location>
        <begin position="1"/>
        <end position="24"/>
    </location>
</feature>
<dbReference type="Pfam" id="PF00005">
    <property type="entry name" value="ABC_tran"/>
    <property type="match status" value="1"/>
</dbReference>
<dbReference type="InterPro" id="IPR017871">
    <property type="entry name" value="ABC_transporter-like_CS"/>
</dbReference>
<dbReference type="Gene3D" id="1.20.1560.10">
    <property type="entry name" value="ABC transporter type 1, transmembrane domain"/>
    <property type="match status" value="1"/>
</dbReference>
<proteinExistence type="inferred from homology"/>
<evidence type="ECO:0000259" key="11">
    <source>
        <dbReference type="PROSITE" id="PS50893"/>
    </source>
</evidence>
<keyword evidence="14" id="KW-1185">Reference proteome</keyword>
<protein>
    <submittedName>
        <fullName evidence="13">ATP-binding cassette sub- B member 6, mitochondrial</fullName>
    </submittedName>
</protein>